<dbReference type="InterPro" id="IPR002160">
    <property type="entry name" value="Prot_inh_Kunz-lg"/>
</dbReference>
<feature type="signal peptide" evidence="3">
    <location>
        <begin position="1"/>
        <end position="24"/>
    </location>
</feature>
<evidence type="ECO:0000313" key="7">
    <source>
        <dbReference type="Proteomes" id="UP000321947"/>
    </source>
</evidence>
<dbReference type="OrthoDB" id="1918435at2759"/>
<evidence type="ECO:0000256" key="1">
    <source>
        <dbReference type="ARBA" id="ARBA00005440"/>
    </source>
</evidence>
<name>A0A5D3D468_CUCMM</name>
<dbReference type="EMBL" id="SSTD01007912">
    <property type="protein sequence ID" value="TYK18337.1"/>
    <property type="molecule type" value="Genomic_DNA"/>
</dbReference>
<organism evidence="5 7">
    <name type="scientific">Cucumis melo var. makuwa</name>
    <name type="common">Oriental melon</name>
    <dbReference type="NCBI Taxonomy" id="1194695"/>
    <lineage>
        <taxon>Eukaryota</taxon>
        <taxon>Viridiplantae</taxon>
        <taxon>Streptophyta</taxon>
        <taxon>Embryophyta</taxon>
        <taxon>Tracheophyta</taxon>
        <taxon>Spermatophyta</taxon>
        <taxon>Magnoliopsida</taxon>
        <taxon>eudicotyledons</taxon>
        <taxon>Gunneridae</taxon>
        <taxon>Pentapetalae</taxon>
        <taxon>rosids</taxon>
        <taxon>fabids</taxon>
        <taxon>Cucurbitales</taxon>
        <taxon>Cucurbitaceae</taxon>
        <taxon>Benincaseae</taxon>
        <taxon>Cucumis</taxon>
    </lineage>
</organism>
<accession>A0A5D3D468</accession>
<dbReference type="InterPro" id="IPR011065">
    <property type="entry name" value="Kunitz_inhibitor_STI-like_sf"/>
</dbReference>
<dbReference type="SUPFAM" id="SSF50386">
    <property type="entry name" value="STI-like"/>
    <property type="match status" value="1"/>
</dbReference>
<reference evidence="6 7" key="1">
    <citation type="submission" date="2019-08" db="EMBL/GenBank/DDBJ databases">
        <title>Draft genome sequences of two oriental melons (Cucumis melo L. var makuwa).</title>
        <authorList>
            <person name="Kwon S.-Y."/>
        </authorList>
    </citation>
    <scope>NUCLEOTIDE SEQUENCE [LARGE SCALE GENOMIC DNA]</scope>
    <source>
        <strain evidence="7">cv. Chang Bougi</strain>
        <strain evidence="6">cv. SW 3</strain>
        <tissue evidence="5">Leaf</tissue>
    </source>
</reference>
<evidence type="ECO:0000256" key="2">
    <source>
        <dbReference type="ARBA" id="ARBA00023157"/>
    </source>
</evidence>
<dbReference type="AlphaFoldDB" id="A0A5D3D468"/>
<evidence type="ECO:0000313" key="4">
    <source>
        <dbReference type="EMBL" id="KAA0063690.1"/>
    </source>
</evidence>
<protein>
    <submittedName>
        <fullName evidence="5">Miraculin-like</fullName>
    </submittedName>
</protein>
<dbReference type="GO" id="GO:0004866">
    <property type="term" value="F:endopeptidase inhibitor activity"/>
    <property type="evidence" value="ECO:0007669"/>
    <property type="project" value="InterPro"/>
</dbReference>
<dbReference type="Gene3D" id="2.80.10.50">
    <property type="match status" value="1"/>
</dbReference>
<evidence type="ECO:0000313" key="5">
    <source>
        <dbReference type="EMBL" id="TYK18337.1"/>
    </source>
</evidence>
<proteinExistence type="inferred from homology"/>
<dbReference type="Pfam" id="PF00197">
    <property type="entry name" value="Kunitz_legume"/>
    <property type="match status" value="1"/>
</dbReference>
<dbReference type="PANTHER" id="PTHR33107:SF81">
    <property type="entry name" value="TRYPSIN INHIBITOR A"/>
    <property type="match status" value="1"/>
</dbReference>
<dbReference type="CDD" id="cd23367">
    <property type="entry name" value="beta-trefoil_STI_KPI104-like"/>
    <property type="match status" value="1"/>
</dbReference>
<dbReference type="Proteomes" id="UP000321393">
    <property type="component" value="Unassembled WGS sequence"/>
</dbReference>
<keyword evidence="3" id="KW-0732">Signal</keyword>
<dbReference type="SMR" id="A0A5D3D468"/>
<dbReference type="EMBL" id="SSTE01002358">
    <property type="protein sequence ID" value="KAA0063690.1"/>
    <property type="molecule type" value="Genomic_DNA"/>
</dbReference>
<comment type="similarity">
    <text evidence="1">Belongs to the protease inhibitor I3 (leguminous Kunitz-type inhibitor) family.</text>
</comment>
<evidence type="ECO:0000256" key="3">
    <source>
        <dbReference type="SAM" id="SignalP"/>
    </source>
</evidence>
<dbReference type="PANTHER" id="PTHR33107">
    <property type="entry name" value="KUNITZ TRYPSIN INHIBITOR 2"/>
    <property type="match status" value="1"/>
</dbReference>
<feature type="chain" id="PRO_5042723210" evidence="3">
    <location>
        <begin position="25"/>
        <end position="195"/>
    </location>
</feature>
<gene>
    <name evidence="5" type="ORF">E5676_scaffold456G00520</name>
    <name evidence="4" type="ORF">E6C27_scaffold329G002090</name>
</gene>
<dbReference type="PROSITE" id="PS00283">
    <property type="entry name" value="SOYBEAN_KUNITZ"/>
    <property type="match status" value="1"/>
</dbReference>
<comment type="caution">
    <text evidence="5">The sequence shown here is derived from an EMBL/GenBank/DDBJ whole genome shotgun (WGS) entry which is preliminary data.</text>
</comment>
<evidence type="ECO:0000313" key="6">
    <source>
        <dbReference type="Proteomes" id="UP000321393"/>
    </source>
</evidence>
<dbReference type="SMART" id="SM00452">
    <property type="entry name" value="STI"/>
    <property type="match status" value="1"/>
</dbReference>
<keyword evidence="2" id="KW-1015">Disulfide bond</keyword>
<dbReference type="Proteomes" id="UP000321947">
    <property type="component" value="Unassembled WGS sequence"/>
</dbReference>
<dbReference type="STRING" id="1194695.A0A5D3D468"/>
<sequence>MMMLHKSLAIFGYACLFMAITSTAQSPPVLDTNGQPLRRGVEYYISPAITDVGGNLTLKSRSNAPCPLFVGQEPVTSTNIGLPVTFRPTEAGKDIIDEGTSLNIVFEALSTCATSTQWRVDATESDTGRRFVGIGDEDGPAGIFGISRDNGAYNIVWCPAMMGRPRCGRAGILVENGVRLVALDGDAFPFEFIKA</sequence>